<gene>
    <name evidence="1" type="ORF">SAMN04487941_2864</name>
</gene>
<dbReference type="InterPro" id="IPR006626">
    <property type="entry name" value="PbH1"/>
</dbReference>
<evidence type="ECO:0008006" key="3">
    <source>
        <dbReference type="Google" id="ProtNLM"/>
    </source>
</evidence>
<dbReference type="SMART" id="SM00710">
    <property type="entry name" value="PbH1"/>
    <property type="match status" value="4"/>
</dbReference>
<proteinExistence type="predicted"/>
<evidence type="ECO:0000313" key="1">
    <source>
        <dbReference type="EMBL" id="SFU84481.1"/>
    </source>
</evidence>
<dbReference type="STRING" id="388950.GCA_001611675_02200"/>
<dbReference type="InterPro" id="IPR013783">
    <property type="entry name" value="Ig-like_fold"/>
</dbReference>
<dbReference type="OrthoDB" id="1466733at2"/>
<organism evidence="1 2">
    <name type="scientific">Pontibacter akesuensis</name>
    <dbReference type="NCBI Taxonomy" id="388950"/>
    <lineage>
        <taxon>Bacteria</taxon>
        <taxon>Pseudomonadati</taxon>
        <taxon>Bacteroidota</taxon>
        <taxon>Cytophagia</taxon>
        <taxon>Cytophagales</taxon>
        <taxon>Hymenobacteraceae</taxon>
        <taxon>Pontibacter</taxon>
    </lineage>
</organism>
<protein>
    <recommendedName>
        <fullName evidence="3">Right handed beta helix region</fullName>
    </recommendedName>
</protein>
<keyword evidence="2" id="KW-1185">Reference proteome</keyword>
<accession>A0A1I7JH31</accession>
<dbReference type="EMBL" id="FPCA01000003">
    <property type="protein sequence ID" value="SFU84481.1"/>
    <property type="molecule type" value="Genomic_DNA"/>
</dbReference>
<dbReference type="Proteomes" id="UP000182491">
    <property type="component" value="Unassembled WGS sequence"/>
</dbReference>
<dbReference type="Gene3D" id="2.60.40.10">
    <property type="entry name" value="Immunoglobulins"/>
    <property type="match status" value="1"/>
</dbReference>
<dbReference type="RefSeq" id="WP_068838166.1">
    <property type="nucleotide sequence ID" value="NZ_BMXC01000003.1"/>
</dbReference>
<evidence type="ECO:0000313" key="2">
    <source>
        <dbReference type="Proteomes" id="UP000182491"/>
    </source>
</evidence>
<sequence length="722" mass="77357">MKYANISTVPVMAKSAHHLRAAKTQHKFPGNRLILLLVPFLFLLASCDEDKVEPAPRVETVSANAGPDQTVQVGQSVTLDASASKDSQSKPLSYTWASIKKPAGSTVTLTNVTEAKPTFVPDLAGEYEWEVTVSSANGVKKDKVMITAVPVTNTPTDNGILSEDITKFRVLTNREADPAKPDYVVTNNIQVKARLVVQPGVIIEFEADKGLEIMHQGFMTAKGTAAQKIIFTGKTKTPGFWKGILFDTNNPLNELDYVEVTYAGSSTMRDMPENVTANVGITGTDITAAVVSIKNSSFTNANGYGLYVLGQFGVFANNTFSGNSGLPLYVTAGQVYKLDAASTFSGTKGIGIGGTLHQQVRGVTWPLLQGGTSYVAVHDLNIEGGVTVAPGVTVEFMADKALYVRPSGSLTAKGTAASPITFTGLSKTKGYWKGIMVMSGNQLNEMDHVTVSYGGRSDLGSMHRVKANVVLWGDFTMIGTNSTLKVTNSAFTHSGGYGMAVQFAGGRLTQFANNSFSHNTGAAMFVTAEEVHKLDAASRLNDNNGYNGLETQGTVAHEQNVVWPVFSDGARYHITDDLIFETGVKIHNTGATHALFEFATDKALYVQGRGYLNAKGSSENAMVIFTGKTYAPGSWKGILFDTNNPMNQLDFVGLNYGGSTRLNDLAQKTSLGVRGTLQVTNSEIRNSGGYGVYVKKDASINADAATANRFLNNLQANYFKEQ</sequence>
<dbReference type="AlphaFoldDB" id="A0A1I7JH31"/>
<dbReference type="Pfam" id="PF22352">
    <property type="entry name" value="K319L-like_PKD"/>
    <property type="match status" value="1"/>
</dbReference>
<reference evidence="2" key="1">
    <citation type="submission" date="2016-10" db="EMBL/GenBank/DDBJ databases">
        <authorList>
            <person name="Varghese N."/>
        </authorList>
    </citation>
    <scope>NUCLEOTIDE SEQUENCE [LARGE SCALE GENOMIC DNA]</scope>
    <source>
        <strain evidence="2">DSM 18820</strain>
    </source>
</reference>
<name>A0A1I7JH31_9BACT</name>